<evidence type="ECO:0000256" key="1">
    <source>
        <dbReference type="SAM" id="MobiDB-lite"/>
    </source>
</evidence>
<dbReference type="AlphaFoldDB" id="A0A811SK06"/>
<dbReference type="Proteomes" id="UP000604825">
    <property type="component" value="Unassembled WGS sequence"/>
</dbReference>
<evidence type="ECO:0000313" key="2">
    <source>
        <dbReference type="EMBL" id="CAD6341693.1"/>
    </source>
</evidence>
<dbReference type="OrthoDB" id="669828at2759"/>
<sequence>MEATAVPRALSLLGPSLPPPRMRMNFQRVDVGGGVRRRGAVAVWAKKKRGRGGDGEAQERVDTHSFAPKAGESAGLFPEAVLLRKKMVREDGQVSPEFADADEEKLYDFLNIQLESDLNLKRMRHYEVVYLIHEDRVEEVENVVSKVQDEEEEEEDGDARSELESANYDEDDVEADDEPEIIYVDEADQDNYEDTRRRNRKLKVKKYTSEKFCIGWRVHISFVHN</sequence>
<comment type="caution">
    <text evidence="2">The sequence shown here is derived from an EMBL/GenBank/DDBJ whole genome shotgun (WGS) entry which is preliminary data.</text>
</comment>
<feature type="compositionally biased region" description="Acidic residues" evidence="1">
    <location>
        <begin position="167"/>
        <end position="180"/>
    </location>
</feature>
<evidence type="ECO:0000313" key="3">
    <source>
        <dbReference type="Proteomes" id="UP000604825"/>
    </source>
</evidence>
<feature type="region of interest" description="Disordered" evidence="1">
    <location>
        <begin position="145"/>
        <end position="180"/>
    </location>
</feature>
<gene>
    <name evidence="2" type="ORF">NCGR_LOCUS65791</name>
</gene>
<organism evidence="2 3">
    <name type="scientific">Miscanthus lutarioriparius</name>
    <dbReference type="NCBI Taxonomy" id="422564"/>
    <lineage>
        <taxon>Eukaryota</taxon>
        <taxon>Viridiplantae</taxon>
        <taxon>Streptophyta</taxon>
        <taxon>Embryophyta</taxon>
        <taxon>Tracheophyta</taxon>
        <taxon>Spermatophyta</taxon>
        <taxon>Magnoliopsida</taxon>
        <taxon>Liliopsida</taxon>
        <taxon>Poales</taxon>
        <taxon>Poaceae</taxon>
        <taxon>PACMAD clade</taxon>
        <taxon>Panicoideae</taxon>
        <taxon>Andropogonodae</taxon>
        <taxon>Andropogoneae</taxon>
        <taxon>Saccharinae</taxon>
        <taxon>Miscanthus</taxon>
    </lineage>
</organism>
<dbReference type="EMBL" id="CAJGYO010000269">
    <property type="protein sequence ID" value="CAD6341693.1"/>
    <property type="molecule type" value="Genomic_DNA"/>
</dbReference>
<protein>
    <submittedName>
        <fullName evidence="2">Uncharacterized protein</fullName>
    </submittedName>
</protein>
<proteinExistence type="predicted"/>
<reference evidence="2" key="1">
    <citation type="submission" date="2020-10" db="EMBL/GenBank/DDBJ databases">
        <authorList>
            <person name="Han B."/>
            <person name="Lu T."/>
            <person name="Zhao Q."/>
            <person name="Huang X."/>
            <person name="Zhao Y."/>
        </authorList>
    </citation>
    <scope>NUCLEOTIDE SEQUENCE</scope>
</reference>
<keyword evidence="3" id="KW-1185">Reference proteome</keyword>
<name>A0A811SK06_9POAL</name>
<accession>A0A811SK06</accession>